<keyword evidence="1" id="KW-1133">Transmembrane helix</keyword>
<dbReference type="EMBL" id="JAAHFQ010000268">
    <property type="protein sequence ID" value="NER28839.1"/>
    <property type="molecule type" value="Genomic_DNA"/>
</dbReference>
<feature type="transmembrane region" description="Helical" evidence="1">
    <location>
        <begin position="12"/>
        <end position="33"/>
    </location>
</feature>
<keyword evidence="1" id="KW-0472">Membrane</keyword>
<keyword evidence="1" id="KW-0812">Transmembrane</keyword>
<gene>
    <name evidence="2" type="ORF">F6J89_14680</name>
</gene>
<organism evidence="2">
    <name type="scientific">Symploca sp. SIO1C4</name>
    <dbReference type="NCBI Taxonomy" id="2607765"/>
    <lineage>
        <taxon>Bacteria</taxon>
        <taxon>Bacillati</taxon>
        <taxon>Cyanobacteriota</taxon>
        <taxon>Cyanophyceae</taxon>
        <taxon>Coleofasciculales</taxon>
        <taxon>Coleofasciculaceae</taxon>
        <taxon>Symploca</taxon>
    </lineage>
</organism>
<name>A0A6B3N6V9_9CYAN</name>
<reference evidence="2" key="1">
    <citation type="submission" date="2019-11" db="EMBL/GenBank/DDBJ databases">
        <title>Genomic insights into an expanded diversity of filamentous marine cyanobacteria reveals the extraordinary biosynthetic potential of Moorea and Okeania.</title>
        <authorList>
            <person name="Ferreira Leao T."/>
            <person name="Wang M."/>
            <person name="Moss N."/>
            <person name="Da Silva R."/>
            <person name="Sanders J."/>
            <person name="Nurk S."/>
            <person name="Gurevich A."/>
            <person name="Humphrey G."/>
            <person name="Reher R."/>
            <person name="Zhu Q."/>
            <person name="Belda-Ferre P."/>
            <person name="Glukhov E."/>
            <person name="Rex R."/>
            <person name="Dorrestein P.C."/>
            <person name="Knight R."/>
            <person name="Pevzner P."/>
            <person name="Gerwick W.H."/>
            <person name="Gerwick L."/>
        </authorList>
    </citation>
    <scope>NUCLEOTIDE SEQUENCE</scope>
    <source>
        <strain evidence="2">SIO1C4</strain>
    </source>
</reference>
<sequence length="45" mass="4812">MSIGKKLGDSSTLEPILLLKFAAFTLGWLIAVYEKLVTLGSLVAC</sequence>
<evidence type="ECO:0000313" key="2">
    <source>
        <dbReference type="EMBL" id="NER28839.1"/>
    </source>
</evidence>
<proteinExistence type="predicted"/>
<evidence type="ECO:0000256" key="1">
    <source>
        <dbReference type="SAM" id="Phobius"/>
    </source>
</evidence>
<comment type="caution">
    <text evidence="2">The sequence shown here is derived from an EMBL/GenBank/DDBJ whole genome shotgun (WGS) entry which is preliminary data.</text>
</comment>
<dbReference type="AlphaFoldDB" id="A0A6B3N6V9"/>
<accession>A0A6B3N6V9</accession>
<protein>
    <submittedName>
        <fullName evidence="2">Uncharacterized protein</fullName>
    </submittedName>
</protein>